<protein>
    <submittedName>
        <fullName evidence="7">Predicted protein</fullName>
    </submittedName>
</protein>
<dbReference type="GO" id="GO:0016020">
    <property type="term" value="C:membrane"/>
    <property type="evidence" value="ECO:0007669"/>
    <property type="project" value="UniProtKB-SubCell"/>
</dbReference>
<evidence type="ECO:0000313" key="7">
    <source>
        <dbReference type="EMBL" id="EDR11512.1"/>
    </source>
</evidence>
<evidence type="ECO:0000256" key="2">
    <source>
        <dbReference type="ARBA" id="ARBA00022692"/>
    </source>
</evidence>
<dbReference type="FunCoup" id="B0D0S1">
    <property type="interactions" value="213"/>
</dbReference>
<feature type="transmembrane region" description="Helical" evidence="5">
    <location>
        <begin position="20"/>
        <end position="37"/>
    </location>
</feature>
<proteinExistence type="predicted"/>
<evidence type="ECO:0000259" key="6">
    <source>
        <dbReference type="PROSITE" id="PS51380"/>
    </source>
</evidence>
<dbReference type="AlphaFoldDB" id="B0D0S1"/>
<dbReference type="STRING" id="486041.B0D0S1"/>
<keyword evidence="8" id="KW-1185">Reference proteome</keyword>
<reference evidence="7 8" key="1">
    <citation type="journal article" date="2008" name="Nature">
        <title>The genome of Laccaria bicolor provides insights into mycorrhizal symbiosis.</title>
        <authorList>
            <person name="Martin F."/>
            <person name="Aerts A."/>
            <person name="Ahren D."/>
            <person name="Brun A."/>
            <person name="Danchin E.G.J."/>
            <person name="Duchaussoy F."/>
            <person name="Gibon J."/>
            <person name="Kohler A."/>
            <person name="Lindquist E."/>
            <person name="Pereda V."/>
            <person name="Salamov A."/>
            <person name="Shapiro H.J."/>
            <person name="Wuyts J."/>
            <person name="Blaudez D."/>
            <person name="Buee M."/>
            <person name="Brokstein P."/>
            <person name="Canbaeck B."/>
            <person name="Cohen D."/>
            <person name="Courty P.E."/>
            <person name="Coutinho P.M."/>
            <person name="Delaruelle C."/>
            <person name="Detter J.C."/>
            <person name="Deveau A."/>
            <person name="DiFazio S."/>
            <person name="Duplessis S."/>
            <person name="Fraissinet-Tachet L."/>
            <person name="Lucic E."/>
            <person name="Frey-Klett P."/>
            <person name="Fourrey C."/>
            <person name="Feussner I."/>
            <person name="Gay G."/>
            <person name="Grimwood J."/>
            <person name="Hoegger P.J."/>
            <person name="Jain P."/>
            <person name="Kilaru S."/>
            <person name="Labbe J."/>
            <person name="Lin Y.C."/>
            <person name="Legue V."/>
            <person name="Le Tacon F."/>
            <person name="Marmeisse R."/>
            <person name="Melayah D."/>
            <person name="Montanini B."/>
            <person name="Muratet M."/>
            <person name="Nehls U."/>
            <person name="Niculita-Hirzel H."/>
            <person name="Oudot-Le Secq M.P."/>
            <person name="Peter M."/>
            <person name="Quesneville H."/>
            <person name="Rajashekar B."/>
            <person name="Reich M."/>
            <person name="Rouhier N."/>
            <person name="Schmutz J."/>
            <person name="Yin T."/>
            <person name="Chalot M."/>
            <person name="Henrissat B."/>
            <person name="Kuees U."/>
            <person name="Lucas S."/>
            <person name="Van de Peer Y."/>
            <person name="Podila G.K."/>
            <person name="Polle A."/>
            <person name="Pukkila P.J."/>
            <person name="Richardson P.M."/>
            <person name="Rouze P."/>
            <person name="Sanders I.R."/>
            <person name="Stajich J.E."/>
            <person name="Tunlid A."/>
            <person name="Tuskan G."/>
            <person name="Grigoriev I.V."/>
        </authorList>
    </citation>
    <scope>NUCLEOTIDE SEQUENCE [LARGE SCALE GENOMIC DNA]</scope>
    <source>
        <strain evidence="8">S238N-H82 / ATCC MYA-4686</strain>
    </source>
</reference>
<dbReference type="InterPro" id="IPR004342">
    <property type="entry name" value="EXS_C"/>
</dbReference>
<dbReference type="PANTHER" id="PTHR10783:SF46">
    <property type="entry name" value="PROTEIN ERD1 HOMOLOG 2"/>
    <property type="match status" value="1"/>
</dbReference>
<evidence type="ECO:0000313" key="8">
    <source>
        <dbReference type="Proteomes" id="UP000001194"/>
    </source>
</evidence>
<dbReference type="EMBL" id="DS547095">
    <property type="protein sequence ID" value="EDR11512.1"/>
    <property type="molecule type" value="Genomic_DNA"/>
</dbReference>
<dbReference type="PROSITE" id="PS51380">
    <property type="entry name" value="EXS"/>
    <property type="match status" value="1"/>
</dbReference>
<evidence type="ECO:0000256" key="4">
    <source>
        <dbReference type="ARBA" id="ARBA00023136"/>
    </source>
</evidence>
<keyword evidence="4 5" id="KW-0472">Membrane</keyword>
<keyword evidence="3 5" id="KW-1133">Transmembrane helix</keyword>
<dbReference type="HOGENOM" id="CLU_024081_2_1_1"/>
<dbReference type="RefSeq" id="XP_001877409.1">
    <property type="nucleotide sequence ID" value="XM_001877374.1"/>
</dbReference>
<feature type="domain" description="EXS" evidence="6">
    <location>
        <begin position="201"/>
        <end position="472"/>
    </location>
</feature>
<dbReference type="Proteomes" id="UP000001194">
    <property type="component" value="Unassembled WGS sequence"/>
</dbReference>
<keyword evidence="2 5" id="KW-0812">Transmembrane</keyword>
<evidence type="ECO:0000256" key="1">
    <source>
        <dbReference type="ARBA" id="ARBA00004141"/>
    </source>
</evidence>
<feature type="transmembrane region" description="Helical" evidence="5">
    <location>
        <begin position="117"/>
        <end position="138"/>
    </location>
</feature>
<dbReference type="OrthoDB" id="2159384at2759"/>
<dbReference type="KEGG" id="lbc:LACBIDRAFT_189226"/>
<feature type="transmembrane region" description="Helical" evidence="5">
    <location>
        <begin position="379"/>
        <end position="397"/>
    </location>
</feature>
<dbReference type="GeneID" id="6073308"/>
<evidence type="ECO:0000256" key="5">
    <source>
        <dbReference type="SAM" id="Phobius"/>
    </source>
</evidence>
<dbReference type="InParanoid" id="B0D0S1"/>
<feature type="transmembrane region" description="Helical" evidence="5">
    <location>
        <begin position="285"/>
        <end position="303"/>
    </location>
</feature>
<dbReference type="Pfam" id="PF03124">
    <property type="entry name" value="EXS"/>
    <property type="match status" value="1"/>
</dbReference>
<sequence>MNDVDAPSEKSLNLLFPLPYRVFGLFGLGILAWATNLHGLDKLGVDTVSALDLRTEGVHARGPLISHRSAGYNQVIAANLYTSAYRVFIGYTVIWFFSWTTYRLATYGDATLVDAYGYIPGVTALWILALLICPYNIFWKLERNKFTQAARRCFFSSSTSPVCFSDVVFADIGTSFAKVLGDVWLSLCMLLPGNTLLAPPLQEGWMRWVLPTIMSLPYIARFRQCIIEYNHPDNESRRPLFNAIKYATAFPVIFLSAAQRLVVEDLRREKGDVIFQESWHGEHQLFRLWLLVAVVNSIYSFWWDVTNDWGLDLLKLESPSKVAQEKRPPRRLVLPHLHSGTPLVRRDSQETLVEEPLRIPPLEDPPTHRRTHPFGLRPVLLFPLTVYPLLIFLNLILRMTWSIKLSTHLHTTSDGSVASLWLEVAELIRRWLWVFLRVEWEVIRKAQGGDSKSRYDDNGLEYEMAYDTPEIISQSDL</sequence>
<evidence type="ECO:0000256" key="3">
    <source>
        <dbReference type="ARBA" id="ARBA00022989"/>
    </source>
</evidence>
<name>B0D0S1_LACBS</name>
<dbReference type="PANTHER" id="PTHR10783">
    <property type="entry name" value="XENOTROPIC AND POLYTROPIC RETROVIRUS RECEPTOR 1-RELATED"/>
    <property type="match status" value="1"/>
</dbReference>
<dbReference type="GO" id="GO:0005737">
    <property type="term" value="C:cytoplasm"/>
    <property type="evidence" value="ECO:0007669"/>
    <property type="project" value="TreeGrafter"/>
</dbReference>
<organism evidence="8">
    <name type="scientific">Laccaria bicolor (strain S238N-H82 / ATCC MYA-4686)</name>
    <name type="common">Bicoloured deceiver</name>
    <name type="synonym">Laccaria laccata var. bicolor</name>
    <dbReference type="NCBI Taxonomy" id="486041"/>
    <lineage>
        <taxon>Eukaryota</taxon>
        <taxon>Fungi</taxon>
        <taxon>Dikarya</taxon>
        <taxon>Basidiomycota</taxon>
        <taxon>Agaricomycotina</taxon>
        <taxon>Agaricomycetes</taxon>
        <taxon>Agaricomycetidae</taxon>
        <taxon>Agaricales</taxon>
        <taxon>Agaricineae</taxon>
        <taxon>Hydnangiaceae</taxon>
        <taxon>Laccaria</taxon>
    </lineage>
</organism>
<gene>
    <name evidence="7" type="ORF">LACBIDRAFT_189226</name>
</gene>
<accession>B0D0S1</accession>
<feature type="transmembrane region" description="Helical" evidence="5">
    <location>
        <begin position="75"/>
        <end position="97"/>
    </location>
</feature>
<comment type="subcellular location">
    <subcellularLocation>
        <location evidence="1">Membrane</location>
        <topology evidence="1">Multi-pass membrane protein</topology>
    </subcellularLocation>
</comment>